<dbReference type="EMBL" id="FWFD01000003">
    <property type="protein sequence ID" value="SLM84744.1"/>
    <property type="molecule type" value="Genomic_DNA"/>
</dbReference>
<keyword evidence="3" id="KW-0238">DNA-binding</keyword>
<evidence type="ECO:0000256" key="4">
    <source>
        <dbReference type="ARBA" id="ARBA00023163"/>
    </source>
</evidence>
<dbReference type="Pfam" id="PF13407">
    <property type="entry name" value="Peripla_BP_4"/>
    <property type="match status" value="1"/>
</dbReference>
<dbReference type="SUPFAM" id="SSF47413">
    <property type="entry name" value="lambda repressor-like DNA-binding domains"/>
    <property type="match status" value="1"/>
</dbReference>
<dbReference type="Proteomes" id="UP000195918">
    <property type="component" value="Unassembled WGS sequence"/>
</dbReference>
<dbReference type="Pfam" id="PF00356">
    <property type="entry name" value="LacI"/>
    <property type="match status" value="1"/>
</dbReference>
<accession>A0A1X6WKA1</accession>
<name>A0A1X6WKA1_9ENTE</name>
<keyword evidence="7" id="KW-1185">Reference proteome</keyword>
<sequence length="320" mass="36084">MVGIRDIAKSAGVSISTVSYALNGSEKVTEETRQRIQKIADEMNYVPNMAAKALKRRETRIIGVYLSDYMGSFYGELLDGIKHGLKSYDYEMIVCSGKRSHLFIPERMVDGVIVLDWTFDTKEIEKYGQAGYKLVTLDREVSGDNLCHVLLDNTGGATLAIEKIVEAETQEIHLVTGPDNSFDSMKRLEAAERELKRYDREYTVHNGDFDVKSGKKIAEEIYLKMTQKPVSIFSFNDEMVVGMYDFFKKTELKIGKDVKIIGFDNANFGSIITPTIATIGFSKKRWGMVAVEKLMQLINNEETTDSLIYTSFVSGESFPD</sequence>
<keyword evidence="2" id="KW-0805">Transcription regulation</keyword>
<evidence type="ECO:0000259" key="5">
    <source>
        <dbReference type="PROSITE" id="PS50932"/>
    </source>
</evidence>
<dbReference type="AlphaFoldDB" id="A0A1X6WKA1"/>
<dbReference type="RefSeq" id="WP_086950393.1">
    <property type="nucleotide sequence ID" value="NZ_FWFD01000003.1"/>
</dbReference>
<proteinExistence type="predicted"/>
<dbReference type="Gene3D" id="1.10.260.40">
    <property type="entry name" value="lambda repressor-like DNA-binding domains"/>
    <property type="match status" value="1"/>
</dbReference>
<dbReference type="GO" id="GO:0000976">
    <property type="term" value="F:transcription cis-regulatory region binding"/>
    <property type="evidence" value="ECO:0007669"/>
    <property type="project" value="TreeGrafter"/>
</dbReference>
<evidence type="ECO:0000256" key="2">
    <source>
        <dbReference type="ARBA" id="ARBA00023015"/>
    </source>
</evidence>
<dbReference type="InterPro" id="IPR000843">
    <property type="entry name" value="HTH_LacI"/>
</dbReference>
<evidence type="ECO:0000313" key="7">
    <source>
        <dbReference type="Proteomes" id="UP000195918"/>
    </source>
</evidence>
<dbReference type="CDD" id="cd06267">
    <property type="entry name" value="PBP1_LacI_sugar_binding-like"/>
    <property type="match status" value="1"/>
</dbReference>
<dbReference type="InterPro" id="IPR028082">
    <property type="entry name" value="Peripla_BP_I"/>
</dbReference>
<dbReference type="Gene3D" id="3.40.50.2300">
    <property type="match status" value="2"/>
</dbReference>
<keyword evidence="1" id="KW-0678">Repressor</keyword>
<dbReference type="PROSITE" id="PS50932">
    <property type="entry name" value="HTH_LACI_2"/>
    <property type="match status" value="1"/>
</dbReference>
<reference evidence="7" key="1">
    <citation type="submission" date="2017-02" db="EMBL/GenBank/DDBJ databases">
        <authorList>
            <person name="Dridi B."/>
        </authorList>
    </citation>
    <scope>NUCLEOTIDE SEQUENCE [LARGE SCALE GENOMIC DNA]</scope>
    <source>
        <strain evidence="7">bH819</strain>
    </source>
</reference>
<dbReference type="InterPro" id="IPR010982">
    <property type="entry name" value="Lambda_DNA-bd_dom_sf"/>
</dbReference>
<dbReference type="SMART" id="SM00354">
    <property type="entry name" value="HTH_LACI"/>
    <property type="match status" value="1"/>
</dbReference>
<gene>
    <name evidence="6" type="ORF">FM121_01530</name>
</gene>
<dbReference type="OrthoDB" id="9788209at2"/>
<protein>
    <submittedName>
        <fullName evidence="6">Transcriptional regulator</fullName>
    </submittedName>
</protein>
<dbReference type="PANTHER" id="PTHR30146:SF148">
    <property type="entry name" value="HTH-TYPE TRANSCRIPTIONAL REPRESSOR PURR-RELATED"/>
    <property type="match status" value="1"/>
</dbReference>
<feature type="domain" description="HTH lacI-type" evidence="5">
    <location>
        <begin position="2"/>
        <end position="56"/>
    </location>
</feature>
<dbReference type="CDD" id="cd01392">
    <property type="entry name" value="HTH_LacI"/>
    <property type="match status" value="1"/>
</dbReference>
<organism evidence="6 7">
    <name type="scientific">Vagococcus fluvialis bH819</name>
    <dbReference type="NCBI Taxonomy" id="1255619"/>
    <lineage>
        <taxon>Bacteria</taxon>
        <taxon>Bacillati</taxon>
        <taxon>Bacillota</taxon>
        <taxon>Bacilli</taxon>
        <taxon>Lactobacillales</taxon>
        <taxon>Enterococcaceae</taxon>
        <taxon>Vagococcus</taxon>
    </lineage>
</organism>
<dbReference type="GO" id="GO:0003700">
    <property type="term" value="F:DNA-binding transcription factor activity"/>
    <property type="evidence" value="ECO:0007669"/>
    <property type="project" value="TreeGrafter"/>
</dbReference>
<dbReference type="InterPro" id="IPR025997">
    <property type="entry name" value="SBP_2_dom"/>
</dbReference>
<dbReference type="PANTHER" id="PTHR30146">
    <property type="entry name" value="LACI-RELATED TRANSCRIPTIONAL REPRESSOR"/>
    <property type="match status" value="1"/>
</dbReference>
<dbReference type="SUPFAM" id="SSF53822">
    <property type="entry name" value="Periplasmic binding protein-like I"/>
    <property type="match status" value="1"/>
</dbReference>
<keyword evidence="4" id="KW-0804">Transcription</keyword>
<evidence type="ECO:0000256" key="3">
    <source>
        <dbReference type="ARBA" id="ARBA00023125"/>
    </source>
</evidence>
<evidence type="ECO:0000313" key="6">
    <source>
        <dbReference type="EMBL" id="SLM84744.1"/>
    </source>
</evidence>
<dbReference type="PROSITE" id="PS00356">
    <property type="entry name" value="HTH_LACI_1"/>
    <property type="match status" value="1"/>
</dbReference>
<evidence type="ECO:0000256" key="1">
    <source>
        <dbReference type="ARBA" id="ARBA00022491"/>
    </source>
</evidence>